<accession>A0ABW8Z2S4</accession>
<evidence type="ECO:0000259" key="10">
    <source>
        <dbReference type="Pfam" id="PF21082"/>
    </source>
</evidence>
<evidence type="ECO:0000256" key="2">
    <source>
        <dbReference type="ARBA" id="ARBA00008017"/>
    </source>
</evidence>
<dbReference type="Pfam" id="PF21082">
    <property type="entry name" value="MS_channel_3rd"/>
    <property type="match status" value="1"/>
</dbReference>
<comment type="similarity">
    <text evidence="2">Belongs to the MscS (TC 1.A.23) family.</text>
</comment>
<keyword evidence="5 7" id="KW-1133">Transmembrane helix</keyword>
<dbReference type="InterPro" id="IPR023408">
    <property type="entry name" value="MscS_beta-dom_sf"/>
</dbReference>
<feature type="transmembrane region" description="Helical" evidence="7">
    <location>
        <begin position="336"/>
        <end position="357"/>
    </location>
</feature>
<evidence type="ECO:0000256" key="1">
    <source>
        <dbReference type="ARBA" id="ARBA00004651"/>
    </source>
</evidence>
<evidence type="ECO:0000256" key="6">
    <source>
        <dbReference type="ARBA" id="ARBA00023136"/>
    </source>
</evidence>
<dbReference type="Pfam" id="PF00924">
    <property type="entry name" value="MS_channel_2nd"/>
    <property type="match status" value="1"/>
</dbReference>
<dbReference type="RefSeq" id="WP_408086190.1">
    <property type="nucleotide sequence ID" value="NZ_JBELPZ010000024.1"/>
</dbReference>
<feature type="domain" description="Mechanosensitive ion channel MscS C-terminal" evidence="10">
    <location>
        <begin position="508"/>
        <end position="589"/>
    </location>
</feature>
<evidence type="ECO:0000256" key="8">
    <source>
        <dbReference type="SAM" id="SignalP"/>
    </source>
</evidence>
<evidence type="ECO:0000256" key="7">
    <source>
        <dbReference type="SAM" id="Phobius"/>
    </source>
</evidence>
<gene>
    <name evidence="11" type="ORF">ABS766_15950</name>
</gene>
<dbReference type="EMBL" id="JBELPZ010000024">
    <property type="protein sequence ID" value="MFL9845915.1"/>
    <property type="molecule type" value="Genomic_DNA"/>
</dbReference>
<feature type="transmembrane region" description="Helical" evidence="7">
    <location>
        <begin position="418"/>
        <end position="444"/>
    </location>
</feature>
<comment type="caution">
    <text evidence="11">The sequence shown here is derived from an EMBL/GenBank/DDBJ whole genome shotgun (WGS) entry which is preliminary data.</text>
</comment>
<keyword evidence="4 7" id="KW-0812">Transmembrane</keyword>
<reference evidence="11 12" key="1">
    <citation type="submission" date="2024-06" db="EMBL/GenBank/DDBJ databases">
        <authorList>
            <person name="Kaempfer P."/>
            <person name="Viver T."/>
        </authorList>
    </citation>
    <scope>NUCLEOTIDE SEQUENCE [LARGE SCALE GENOMIC DNA]</scope>
    <source>
        <strain evidence="11 12">ST-119</strain>
    </source>
</reference>
<dbReference type="Gene3D" id="3.30.70.100">
    <property type="match status" value="1"/>
</dbReference>
<feature type="signal peptide" evidence="8">
    <location>
        <begin position="1"/>
        <end position="26"/>
    </location>
</feature>
<keyword evidence="8" id="KW-0732">Signal</keyword>
<evidence type="ECO:0000313" key="11">
    <source>
        <dbReference type="EMBL" id="MFL9845915.1"/>
    </source>
</evidence>
<name>A0ABW8Z2S4_9FLAO</name>
<feature type="transmembrane region" description="Helical" evidence="7">
    <location>
        <begin position="228"/>
        <end position="245"/>
    </location>
</feature>
<dbReference type="InterPro" id="IPR006685">
    <property type="entry name" value="MscS_channel_2nd"/>
</dbReference>
<evidence type="ECO:0000256" key="3">
    <source>
        <dbReference type="ARBA" id="ARBA00022475"/>
    </source>
</evidence>
<dbReference type="InterPro" id="IPR045275">
    <property type="entry name" value="MscS_archaea/bacteria_type"/>
</dbReference>
<feature type="transmembrane region" description="Helical" evidence="7">
    <location>
        <begin position="388"/>
        <end position="406"/>
    </location>
</feature>
<dbReference type="PANTHER" id="PTHR30221:SF18">
    <property type="entry name" value="SLL0590 PROTEIN"/>
    <property type="match status" value="1"/>
</dbReference>
<dbReference type="SUPFAM" id="SSF82689">
    <property type="entry name" value="Mechanosensitive channel protein MscS (YggB), C-terminal domain"/>
    <property type="match status" value="1"/>
</dbReference>
<evidence type="ECO:0000313" key="12">
    <source>
        <dbReference type="Proteomes" id="UP001629156"/>
    </source>
</evidence>
<evidence type="ECO:0000256" key="4">
    <source>
        <dbReference type="ARBA" id="ARBA00022692"/>
    </source>
</evidence>
<evidence type="ECO:0000256" key="5">
    <source>
        <dbReference type="ARBA" id="ARBA00022989"/>
    </source>
</evidence>
<dbReference type="Gene3D" id="2.30.30.60">
    <property type="match status" value="1"/>
</dbReference>
<comment type="subcellular location">
    <subcellularLocation>
        <location evidence="1">Cell membrane</location>
        <topology evidence="1">Multi-pass membrane protein</topology>
    </subcellularLocation>
</comment>
<protein>
    <submittedName>
        <fullName evidence="11">Mechanosensitive ion channel family protein</fullName>
    </submittedName>
</protein>
<evidence type="ECO:0000259" key="9">
    <source>
        <dbReference type="Pfam" id="PF00924"/>
    </source>
</evidence>
<dbReference type="InterPro" id="IPR011066">
    <property type="entry name" value="MscS_channel_C_sf"/>
</dbReference>
<sequence>MSNFYRLLTLLFFVTLPFSVFSQAKADTTATAQKTDSINTVNIKEYKTRLTTLEKQRIADSIKKAGLEAQLQSLKTTDNLKKEQLQKELENLNSRDSARLAEKKARIDSLRATSKGYPVHGFFNDTLFTIYSKLGSFSAKDRAEAISERIHNLGEKYTFTADSLKVQDSDATTDVTDGESIIISISDNDALWNNTNRQALAKKYQQLIGTAVMHYKDETSFITLAKEIGLAILVILVLVFIIRYSNRLFRWTAVKIQQQKGKRLKGITIKNYNLFDADQQIRVLLIANTLVKWLVILLLVYIALPILFGIFPWTQNFAEALFSYILTPVRKIAVGLWHYLPNFITIIVIVFVFRYVLKFARFLKNEIERGDLHITGFYPDWASPTYQIVRVLIIAFMLIVIFPYLPGSDSPVFKGVSVFLGFLFTFGSMGSLSNIVAGIVLTYMRLFKLNDRVKIGDVSGDVIEKSLLVTRIRTIKNEIISIPNSTVMNSHTINYSSDTFTKGLIIHTTVTIGYDVPWKDVHAALIEAANRTDLLVKEHAPFVLQTSLEDFYVAYQINAYTREANKQATIYSQLHQNIQDTFNEAGIEILSPHYRAARDGNHTTIPTSYLDKDYKAPPFNFKQD</sequence>
<feature type="domain" description="Mechanosensitive ion channel MscS" evidence="9">
    <location>
        <begin position="431"/>
        <end position="496"/>
    </location>
</feature>
<keyword evidence="12" id="KW-1185">Reference proteome</keyword>
<dbReference type="SUPFAM" id="SSF50182">
    <property type="entry name" value="Sm-like ribonucleoproteins"/>
    <property type="match status" value="1"/>
</dbReference>
<dbReference type="Gene3D" id="1.10.287.1260">
    <property type="match status" value="1"/>
</dbReference>
<organism evidence="11 12">
    <name type="scientific">Flavobacterium rhizosphaerae</name>
    <dbReference type="NCBI Taxonomy" id="3163298"/>
    <lineage>
        <taxon>Bacteria</taxon>
        <taxon>Pseudomonadati</taxon>
        <taxon>Bacteroidota</taxon>
        <taxon>Flavobacteriia</taxon>
        <taxon>Flavobacteriales</taxon>
        <taxon>Flavobacteriaceae</taxon>
        <taxon>Flavobacterium</taxon>
    </lineage>
</organism>
<keyword evidence="6 7" id="KW-0472">Membrane</keyword>
<proteinExistence type="inferred from homology"/>
<feature type="transmembrane region" description="Helical" evidence="7">
    <location>
        <begin position="290"/>
        <end position="313"/>
    </location>
</feature>
<keyword evidence="3" id="KW-1003">Cell membrane</keyword>
<dbReference type="Proteomes" id="UP001629156">
    <property type="component" value="Unassembled WGS sequence"/>
</dbReference>
<feature type="chain" id="PRO_5047032199" evidence="8">
    <location>
        <begin position="27"/>
        <end position="624"/>
    </location>
</feature>
<dbReference type="PANTHER" id="PTHR30221">
    <property type="entry name" value="SMALL-CONDUCTANCE MECHANOSENSITIVE CHANNEL"/>
    <property type="match status" value="1"/>
</dbReference>
<dbReference type="InterPro" id="IPR010920">
    <property type="entry name" value="LSM_dom_sf"/>
</dbReference>
<dbReference type="InterPro" id="IPR049278">
    <property type="entry name" value="MS_channel_C"/>
</dbReference>